<feature type="domain" description="RNA polymerase sigma-70 region 2" evidence="5">
    <location>
        <begin position="30"/>
        <end position="97"/>
    </location>
</feature>
<dbReference type="InterPro" id="IPR013324">
    <property type="entry name" value="RNA_pol_sigma_r3/r4-like"/>
</dbReference>
<protein>
    <submittedName>
        <fullName evidence="7">Probable RNA polymerase sigma factor fecI</fullName>
    </submittedName>
</protein>
<gene>
    <name evidence="7" type="primary">fecI_1</name>
    <name evidence="7" type="ORF">NCTC11388_00117</name>
</gene>
<dbReference type="EMBL" id="UGYW01000001">
    <property type="protein sequence ID" value="SUI96744.1"/>
    <property type="molecule type" value="Genomic_DNA"/>
</dbReference>
<dbReference type="PANTHER" id="PTHR43133:SF46">
    <property type="entry name" value="RNA POLYMERASE SIGMA-70 FACTOR ECF SUBFAMILY"/>
    <property type="match status" value="1"/>
</dbReference>
<keyword evidence="3" id="KW-0731">Sigma factor</keyword>
<name>A0A380B9E1_SPHSI</name>
<keyword evidence="4" id="KW-0804">Transcription</keyword>
<dbReference type="InterPro" id="IPR013325">
    <property type="entry name" value="RNA_pol_sigma_r2"/>
</dbReference>
<dbReference type="InterPro" id="IPR014284">
    <property type="entry name" value="RNA_pol_sigma-70_dom"/>
</dbReference>
<dbReference type="InterPro" id="IPR007627">
    <property type="entry name" value="RNA_pol_sigma70_r2"/>
</dbReference>
<proteinExistence type="inferred from homology"/>
<evidence type="ECO:0000259" key="5">
    <source>
        <dbReference type="Pfam" id="PF04542"/>
    </source>
</evidence>
<evidence type="ECO:0000313" key="7">
    <source>
        <dbReference type="EMBL" id="SUI96744.1"/>
    </source>
</evidence>
<comment type="similarity">
    <text evidence="1">Belongs to the sigma-70 factor family. ECF subfamily.</text>
</comment>
<accession>A0A380B9E1</accession>
<sequence length="205" mass="24429">MLNLKITSLDNEHTLLVAISNGDHKSFETLFLHYYKPFGNYVFKLLEDISLTEDVLQEVFLRIWTDRENLHTITNFKDYLFIITRNRVYNLLNEKSRKSVLFESLDDKANFKQIPQEEEEQKADLELYYTLLEQEIDNLPLQQQKIFRLSKLKKMKYEEIARMLDISVETVRKHMYLANQTLKTRLKGKEGGILLVILSAVYQRF</sequence>
<dbReference type="GO" id="GO:0003677">
    <property type="term" value="F:DNA binding"/>
    <property type="evidence" value="ECO:0007669"/>
    <property type="project" value="InterPro"/>
</dbReference>
<dbReference type="InterPro" id="IPR039425">
    <property type="entry name" value="RNA_pol_sigma-70-like"/>
</dbReference>
<dbReference type="RefSeq" id="WP_115168698.1">
    <property type="nucleotide sequence ID" value="NZ_UGYW01000001.1"/>
</dbReference>
<dbReference type="GO" id="GO:0006352">
    <property type="term" value="P:DNA-templated transcription initiation"/>
    <property type="evidence" value="ECO:0007669"/>
    <property type="project" value="InterPro"/>
</dbReference>
<dbReference type="InterPro" id="IPR013249">
    <property type="entry name" value="RNA_pol_sigma70_r4_t2"/>
</dbReference>
<evidence type="ECO:0000256" key="3">
    <source>
        <dbReference type="ARBA" id="ARBA00023082"/>
    </source>
</evidence>
<evidence type="ECO:0000313" key="8">
    <source>
        <dbReference type="Proteomes" id="UP000254893"/>
    </source>
</evidence>
<dbReference type="NCBIfam" id="TIGR02937">
    <property type="entry name" value="sigma70-ECF"/>
    <property type="match status" value="1"/>
</dbReference>
<dbReference type="NCBIfam" id="TIGR02985">
    <property type="entry name" value="Sig70_bacteroi1"/>
    <property type="match status" value="1"/>
</dbReference>
<dbReference type="SUPFAM" id="SSF88659">
    <property type="entry name" value="Sigma3 and sigma4 domains of RNA polymerase sigma factors"/>
    <property type="match status" value="1"/>
</dbReference>
<reference evidence="7 8" key="1">
    <citation type="submission" date="2018-06" db="EMBL/GenBank/DDBJ databases">
        <authorList>
            <consortium name="Pathogen Informatics"/>
            <person name="Doyle S."/>
        </authorList>
    </citation>
    <scope>NUCLEOTIDE SEQUENCE [LARGE SCALE GENOMIC DNA]</scope>
    <source>
        <strain evidence="7 8">NCTC11388</strain>
    </source>
</reference>
<dbReference type="Pfam" id="PF08281">
    <property type="entry name" value="Sigma70_r4_2"/>
    <property type="match status" value="1"/>
</dbReference>
<feature type="domain" description="RNA polymerase sigma factor 70 region 4 type 2" evidence="6">
    <location>
        <begin position="131"/>
        <end position="178"/>
    </location>
</feature>
<dbReference type="Proteomes" id="UP000254893">
    <property type="component" value="Unassembled WGS sequence"/>
</dbReference>
<keyword evidence="2" id="KW-0805">Transcription regulation</keyword>
<evidence type="ECO:0000259" key="6">
    <source>
        <dbReference type="Pfam" id="PF08281"/>
    </source>
</evidence>
<dbReference type="AlphaFoldDB" id="A0A380B9E1"/>
<evidence type="ECO:0000256" key="4">
    <source>
        <dbReference type="ARBA" id="ARBA00023163"/>
    </source>
</evidence>
<dbReference type="GO" id="GO:0016987">
    <property type="term" value="F:sigma factor activity"/>
    <property type="evidence" value="ECO:0007669"/>
    <property type="project" value="UniProtKB-KW"/>
</dbReference>
<organism evidence="7 8">
    <name type="scientific">Sphingobacterium spiritivorum</name>
    <name type="common">Flavobacterium spiritivorum</name>
    <dbReference type="NCBI Taxonomy" id="258"/>
    <lineage>
        <taxon>Bacteria</taxon>
        <taxon>Pseudomonadati</taxon>
        <taxon>Bacteroidota</taxon>
        <taxon>Sphingobacteriia</taxon>
        <taxon>Sphingobacteriales</taxon>
        <taxon>Sphingobacteriaceae</taxon>
        <taxon>Sphingobacterium</taxon>
    </lineage>
</organism>
<dbReference type="Pfam" id="PF04542">
    <property type="entry name" value="Sigma70_r2"/>
    <property type="match status" value="1"/>
</dbReference>
<dbReference type="SUPFAM" id="SSF88946">
    <property type="entry name" value="Sigma2 domain of RNA polymerase sigma factors"/>
    <property type="match status" value="1"/>
</dbReference>
<dbReference type="InterPro" id="IPR014327">
    <property type="entry name" value="RNA_pol_sigma70_bacteroid"/>
</dbReference>
<dbReference type="InterPro" id="IPR036388">
    <property type="entry name" value="WH-like_DNA-bd_sf"/>
</dbReference>
<evidence type="ECO:0000256" key="1">
    <source>
        <dbReference type="ARBA" id="ARBA00010641"/>
    </source>
</evidence>
<dbReference type="Gene3D" id="1.10.10.10">
    <property type="entry name" value="Winged helix-like DNA-binding domain superfamily/Winged helix DNA-binding domain"/>
    <property type="match status" value="1"/>
</dbReference>
<dbReference type="CDD" id="cd06171">
    <property type="entry name" value="Sigma70_r4"/>
    <property type="match status" value="1"/>
</dbReference>
<dbReference type="Gene3D" id="1.10.1740.10">
    <property type="match status" value="1"/>
</dbReference>
<dbReference type="PANTHER" id="PTHR43133">
    <property type="entry name" value="RNA POLYMERASE ECF-TYPE SIGMA FACTO"/>
    <property type="match status" value="1"/>
</dbReference>
<evidence type="ECO:0000256" key="2">
    <source>
        <dbReference type="ARBA" id="ARBA00023015"/>
    </source>
</evidence>